<dbReference type="STRING" id="136037.A0A067R742"/>
<keyword evidence="6" id="KW-0963">Cytoplasm</keyword>
<dbReference type="EMBL" id="KK852833">
    <property type="protein sequence ID" value="KDR15298.1"/>
    <property type="molecule type" value="Genomic_DNA"/>
</dbReference>
<dbReference type="InterPro" id="IPR036036">
    <property type="entry name" value="SOCS_box-like_dom_sf"/>
</dbReference>
<dbReference type="FunFam" id="3.30.505.10:FF:000029">
    <property type="entry name" value="Suppressor of cytokine signaling 7"/>
    <property type="match status" value="1"/>
</dbReference>
<accession>A0A067R742</accession>
<dbReference type="SUPFAM" id="SSF55550">
    <property type="entry name" value="SH2 domain"/>
    <property type="match status" value="1"/>
</dbReference>
<dbReference type="AlphaFoldDB" id="A0A067R742"/>
<evidence type="ECO:0000256" key="4">
    <source>
        <dbReference type="ARBA" id="ARBA00004906"/>
    </source>
</evidence>
<keyword evidence="12" id="KW-0539">Nucleus</keyword>
<dbReference type="InterPro" id="IPR000980">
    <property type="entry name" value="SH2"/>
</dbReference>
<evidence type="ECO:0000256" key="7">
    <source>
        <dbReference type="ARBA" id="ARBA00022604"/>
    </source>
</evidence>
<evidence type="ECO:0000256" key="1">
    <source>
        <dbReference type="ARBA" id="ARBA00004123"/>
    </source>
</evidence>
<gene>
    <name evidence="20" type="ORF">L798_10734</name>
</gene>
<keyword evidence="10 16" id="KW-0727">SH2 domain</keyword>
<dbReference type="GO" id="GO:0005886">
    <property type="term" value="C:plasma membrane"/>
    <property type="evidence" value="ECO:0007669"/>
    <property type="project" value="UniProtKB-SubCell"/>
</dbReference>
<evidence type="ECO:0000256" key="6">
    <source>
        <dbReference type="ARBA" id="ARBA00022490"/>
    </source>
</evidence>
<sequence length="501" mass="56343">MAVSSLCGEESKRMGKMSLSYIKDSIVRKSGRQKGSRAHVCCCETSEDANGETDESEMSCSKNDLCLEGNSDRCKCAGRPLADKHKLGIFKSLKKRFQFKTNIGPRPMKCKSKHTFKSVESSSNYSVPLREESLNEGFTSANPKKSKEGTRTLCPVPPPLRFLRSSGNDKSSTVSLTSLHEPRERLSGVHKVPDVVQNVCRFHSMSPEMQTASSNIIALPALRRNIDSEKDFPRRLSRTGNCDTESSGYTEAHNFILNVDEDEIVQYEPCDIVRHTIGEDDEPVPCSTSRSLTCELFKLAKYGWYWGPISREEAEEKLLDLPDGAFLVRDSSADRYLLSVSFRSSGKTFHTRIEHSYGLFSFYATPGGEGFSSIVELINHSMSYSESAVFCYSRPRAPGYPAFPVRLARPVSRFTQVRSLQYLCRFVIRQYTRVDNIQKLPLPSRLKGYIQEEKKKEVLDLLRKGESCMKLAEEYGISKSTVSNSNRATITDAWEKTCSAD</sequence>
<dbReference type="InParanoid" id="A0A067R742"/>
<evidence type="ECO:0000256" key="15">
    <source>
        <dbReference type="ARBA" id="ARBA00070642"/>
    </source>
</evidence>
<evidence type="ECO:0000256" key="8">
    <source>
        <dbReference type="ARBA" id="ARBA00022700"/>
    </source>
</evidence>
<comment type="pathway">
    <text evidence="4">Protein modification; protein ubiquitination.</text>
</comment>
<dbReference type="SUPFAM" id="SSF158235">
    <property type="entry name" value="SOCS box-like"/>
    <property type="match status" value="1"/>
</dbReference>
<evidence type="ECO:0000256" key="12">
    <source>
        <dbReference type="ARBA" id="ARBA00023242"/>
    </source>
</evidence>
<dbReference type="GO" id="GO:0009968">
    <property type="term" value="P:negative regulation of signal transduction"/>
    <property type="evidence" value="ECO:0007669"/>
    <property type="project" value="UniProtKB-KW"/>
</dbReference>
<dbReference type="Pfam" id="PF07525">
    <property type="entry name" value="SOCS_box"/>
    <property type="match status" value="1"/>
</dbReference>
<dbReference type="GO" id="GO:0005634">
    <property type="term" value="C:nucleus"/>
    <property type="evidence" value="ECO:0007669"/>
    <property type="project" value="UniProtKB-SubCell"/>
</dbReference>
<dbReference type="InterPro" id="IPR036860">
    <property type="entry name" value="SH2_dom_sf"/>
</dbReference>
<dbReference type="SMART" id="SM00969">
    <property type="entry name" value="SOCS_box"/>
    <property type="match status" value="1"/>
</dbReference>
<feature type="region of interest" description="Disordered" evidence="17">
    <location>
        <begin position="134"/>
        <end position="178"/>
    </location>
</feature>
<dbReference type="Pfam" id="PF00017">
    <property type="entry name" value="SH2"/>
    <property type="match status" value="1"/>
</dbReference>
<protein>
    <recommendedName>
        <fullName evidence="15">Suppressor of cytokine signaling 7</fullName>
    </recommendedName>
</protein>
<evidence type="ECO:0000256" key="2">
    <source>
        <dbReference type="ARBA" id="ARBA00004413"/>
    </source>
</evidence>
<evidence type="ECO:0000256" key="9">
    <source>
        <dbReference type="ARBA" id="ARBA00022786"/>
    </source>
</evidence>
<keyword evidence="5" id="KW-1003">Cell membrane</keyword>
<dbReference type="GO" id="GO:0035556">
    <property type="term" value="P:intracellular signal transduction"/>
    <property type="evidence" value="ECO:0007669"/>
    <property type="project" value="InterPro"/>
</dbReference>
<feature type="domain" description="SOCS box" evidence="19">
    <location>
        <begin position="406"/>
        <end position="456"/>
    </location>
</feature>
<evidence type="ECO:0000313" key="21">
    <source>
        <dbReference type="Proteomes" id="UP000027135"/>
    </source>
</evidence>
<comment type="subunit">
    <text evidence="14">Substrate-recognition component of the ECS(SOCS7) complex, composed of SOCS7, CUL5, ELOB, ELOC and RNF7/RBX2. Interacts, via the third proline-rich region, with the second SH3 domain of the adapter protein NCK1. Also interacts with GRB2, INSR, PLCG1, SORBS3/vinexin, and phosphorylated STAT3 and STAT5. Interacts with SEPT6. Interacts with phosphorylated IRS4 and PIK3R1.</text>
</comment>
<keyword evidence="8" id="KW-0734">Signal transduction inhibitor</keyword>
<evidence type="ECO:0000256" key="5">
    <source>
        <dbReference type="ARBA" id="ARBA00022475"/>
    </source>
</evidence>
<dbReference type="FunFam" id="1.10.750.20:FF:000002">
    <property type="entry name" value="Suppressor of cytokine signaling 2"/>
    <property type="match status" value="1"/>
</dbReference>
<dbReference type="GO" id="GO:0005737">
    <property type="term" value="C:cytoplasm"/>
    <property type="evidence" value="ECO:0007669"/>
    <property type="project" value="UniProtKB-SubCell"/>
</dbReference>
<dbReference type="InterPro" id="IPR001496">
    <property type="entry name" value="SOCS_box"/>
</dbReference>
<evidence type="ECO:0000256" key="13">
    <source>
        <dbReference type="ARBA" id="ARBA00059017"/>
    </source>
</evidence>
<organism evidence="20 21">
    <name type="scientific">Zootermopsis nevadensis</name>
    <name type="common">Dampwood termite</name>
    <dbReference type="NCBI Taxonomy" id="136037"/>
    <lineage>
        <taxon>Eukaryota</taxon>
        <taxon>Metazoa</taxon>
        <taxon>Ecdysozoa</taxon>
        <taxon>Arthropoda</taxon>
        <taxon>Hexapoda</taxon>
        <taxon>Insecta</taxon>
        <taxon>Pterygota</taxon>
        <taxon>Neoptera</taxon>
        <taxon>Polyneoptera</taxon>
        <taxon>Dictyoptera</taxon>
        <taxon>Blattodea</taxon>
        <taxon>Blattoidea</taxon>
        <taxon>Termitoidae</taxon>
        <taxon>Termopsidae</taxon>
        <taxon>Zootermopsis</taxon>
    </lineage>
</organism>
<dbReference type="GO" id="GO:0046935">
    <property type="term" value="F:1-phosphatidylinositol-3-kinase regulator activity"/>
    <property type="evidence" value="ECO:0007669"/>
    <property type="project" value="TreeGrafter"/>
</dbReference>
<name>A0A067R742_ZOONE</name>
<dbReference type="InterPro" id="IPR035865">
    <property type="entry name" value="SOCS6_SH2"/>
</dbReference>
<evidence type="ECO:0000256" key="11">
    <source>
        <dbReference type="ARBA" id="ARBA00023136"/>
    </source>
</evidence>
<keyword evidence="11" id="KW-0472">Membrane</keyword>
<proteinExistence type="predicted"/>
<evidence type="ECO:0000256" key="10">
    <source>
        <dbReference type="ARBA" id="ARBA00022999"/>
    </source>
</evidence>
<dbReference type="Gene3D" id="1.10.750.20">
    <property type="entry name" value="SOCS box"/>
    <property type="match status" value="1"/>
</dbReference>
<keyword evidence="7" id="KW-0341">Growth regulation</keyword>
<dbReference type="CDD" id="cd03740">
    <property type="entry name" value="SOCS_SOCS6"/>
    <property type="match status" value="1"/>
</dbReference>
<comment type="function">
    <text evidence="13">Substrate-recognition component of a cullin-5-RING E3 ubiquitin-protein ligase complex (ECS complex, also named CRL5 complex), which mediates the ubiquitination and subsequent proteasomal degradation of target proteins, such as DAB1 and IRS1. Specifically recognizes and binds phosphorylated proteins via its SH2 domain, promoting their ubiquitination. The ECS(SOCS7) complex acts as a key regulator of reelin signaling by mediating ubiquitination and degradation of phosphorylated DAB1 in the cortical plate of the developing cerebral cortex, thereby regulating neuron positioning during cortex development. Functions in insulin signaling and glucose homeostasis through IRS1 ubiquitination and subsequent proteasomal degradation. Also inhibits prolactin, growth hormone and leptin signaling by preventing STAT3 and STAT5 activation, sequestering them in the cytoplasm and reducing their binding to DNA.</text>
</comment>
<dbReference type="GO" id="GO:0040008">
    <property type="term" value="P:regulation of growth"/>
    <property type="evidence" value="ECO:0007669"/>
    <property type="project" value="InterPro"/>
</dbReference>
<dbReference type="Gene3D" id="3.30.505.10">
    <property type="entry name" value="SH2 domain"/>
    <property type="match status" value="1"/>
</dbReference>
<dbReference type="Proteomes" id="UP000027135">
    <property type="component" value="Unassembled WGS sequence"/>
</dbReference>
<dbReference type="PROSITE" id="PS50225">
    <property type="entry name" value="SOCS"/>
    <property type="match status" value="1"/>
</dbReference>
<evidence type="ECO:0000313" key="20">
    <source>
        <dbReference type="EMBL" id="KDR15298.1"/>
    </source>
</evidence>
<keyword evidence="9" id="KW-0833">Ubl conjugation pathway</keyword>
<dbReference type="CDD" id="cd10387">
    <property type="entry name" value="SH2_SOCS6"/>
    <property type="match status" value="1"/>
</dbReference>
<evidence type="ECO:0000256" key="14">
    <source>
        <dbReference type="ARBA" id="ARBA00062788"/>
    </source>
</evidence>
<evidence type="ECO:0000256" key="17">
    <source>
        <dbReference type="SAM" id="MobiDB-lite"/>
    </source>
</evidence>
<dbReference type="eggNOG" id="KOG4566">
    <property type="taxonomic scope" value="Eukaryota"/>
</dbReference>
<dbReference type="PANTHER" id="PTHR10155:SF32">
    <property type="entry name" value="LP02169P"/>
    <property type="match status" value="1"/>
</dbReference>
<dbReference type="InterPro" id="IPR037345">
    <property type="entry name" value="SOCS6_SOCS"/>
</dbReference>
<evidence type="ECO:0000259" key="18">
    <source>
        <dbReference type="PROSITE" id="PS50001"/>
    </source>
</evidence>
<dbReference type="GO" id="GO:0005942">
    <property type="term" value="C:phosphatidylinositol 3-kinase complex"/>
    <property type="evidence" value="ECO:0007669"/>
    <property type="project" value="TreeGrafter"/>
</dbReference>
<comment type="subcellular location">
    <subcellularLocation>
        <location evidence="2">Cell membrane</location>
        <topology evidence="2">Peripheral membrane protein</topology>
        <orientation evidence="2">Cytoplasmic side</orientation>
    </subcellularLocation>
    <subcellularLocation>
        <location evidence="3">Cytoplasm</location>
    </subcellularLocation>
    <subcellularLocation>
        <location evidence="1">Nucleus</location>
    </subcellularLocation>
</comment>
<dbReference type="PANTHER" id="PTHR10155">
    <property type="entry name" value="PHOSPHATIDYLINOSITOL 3-KINASE REGULATORY SUBUNIT"/>
    <property type="match status" value="1"/>
</dbReference>
<feature type="domain" description="SH2" evidence="18">
    <location>
        <begin position="304"/>
        <end position="411"/>
    </location>
</feature>
<dbReference type="PRINTS" id="PR00401">
    <property type="entry name" value="SH2DOMAIN"/>
</dbReference>
<reference evidence="20 21" key="1">
    <citation type="journal article" date="2014" name="Nat. Commun.">
        <title>Molecular traces of alternative social organization in a termite genome.</title>
        <authorList>
            <person name="Terrapon N."/>
            <person name="Li C."/>
            <person name="Robertson H.M."/>
            <person name="Ji L."/>
            <person name="Meng X."/>
            <person name="Booth W."/>
            <person name="Chen Z."/>
            <person name="Childers C.P."/>
            <person name="Glastad K.M."/>
            <person name="Gokhale K."/>
            <person name="Gowin J."/>
            <person name="Gronenberg W."/>
            <person name="Hermansen R.A."/>
            <person name="Hu H."/>
            <person name="Hunt B.G."/>
            <person name="Huylmans A.K."/>
            <person name="Khalil S.M."/>
            <person name="Mitchell R.D."/>
            <person name="Munoz-Torres M.C."/>
            <person name="Mustard J.A."/>
            <person name="Pan H."/>
            <person name="Reese J.T."/>
            <person name="Scharf M.E."/>
            <person name="Sun F."/>
            <person name="Vogel H."/>
            <person name="Xiao J."/>
            <person name="Yang W."/>
            <person name="Yang Z."/>
            <person name="Yang Z."/>
            <person name="Zhou J."/>
            <person name="Zhu J."/>
            <person name="Brent C.S."/>
            <person name="Elsik C.G."/>
            <person name="Goodisman M.A."/>
            <person name="Liberles D.A."/>
            <person name="Roe R.M."/>
            <person name="Vargo E.L."/>
            <person name="Vilcinskas A."/>
            <person name="Wang J."/>
            <person name="Bornberg-Bauer E."/>
            <person name="Korb J."/>
            <person name="Zhang G."/>
            <person name="Liebig J."/>
        </authorList>
    </citation>
    <scope>NUCLEOTIDE SEQUENCE [LARGE SCALE GENOMIC DNA]</scope>
    <source>
        <tissue evidence="20">Whole organism</tissue>
    </source>
</reference>
<evidence type="ECO:0000256" key="16">
    <source>
        <dbReference type="PROSITE-ProRule" id="PRU00191"/>
    </source>
</evidence>
<dbReference type="GO" id="GO:0046854">
    <property type="term" value="P:phosphatidylinositol phosphate biosynthetic process"/>
    <property type="evidence" value="ECO:0007669"/>
    <property type="project" value="TreeGrafter"/>
</dbReference>
<dbReference type="PROSITE" id="PS50001">
    <property type="entry name" value="SH2"/>
    <property type="match status" value="1"/>
</dbReference>
<evidence type="ECO:0000259" key="19">
    <source>
        <dbReference type="PROSITE" id="PS50225"/>
    </source>
</evidence>
<feature type="compositionally biased region" description="Polar residues" evidence="17">
    <location>
        <begin position="165"/>
        <end position="178"/>
    </location>
</feature>
<dbReference type="SMART" id="SM00253">
    <property type="entry name" value="SOCS"/>
    <property type="match status" value="1"/>
</dbReference>
<keyword evidence="21" id="KW-1185">Reference proteome</keyword>
<dbReference type="GO" id="GO:0016567">
    <property type="term" value="P:protein ubiquitination"/>
    <property type="evidence" value="ECO:0007669"/>
    <property type="project" value="InterPro"/>
</dbReference>
<evidence type="ECO:0000256" key="3">
    <source>
        <dbReference type="ARBA" id="ARBA00004496"/>
    </source>
</evidence>
<dbReference type="SMART" id="SM00252">
    <property type="entry name" value="SH2"/>
    <property type="match status" value="1"/>
</dbReference>